<sequence length="235" mass="25497">MALTDDTDSSTPSTGGIAGALSALSSASTTVKNAWESSGGNDVLSTVQSSIPQGTKDYIAGAKSKIFNRQHLRSPTVFFGIGEEKPFYLERVPSLLTERLRHNFSFFYLNYILITAVLFCLTMITSPTAIIGIGLLGFAWMAVIRATSEGSVQVKGITITQKQASIGMGAFTALALIWLLAHIFWWTLSTSGFLTGMHMLLRDASMHKDEEDKVEMQGDLSLNEEASFLNGEEIA</sequence>
<evidence type="ECO:0000256" key="5">
    <source>
        <dbReference type="RuleBase" id="RU363107"/>
    </source>
</evidence>
<reference evidence="6 7" key="1">
    <citation type="journal article" date="2020" name="G3 (Bethesda)">
        <title>Improved Reference Genome for Cyclotella cryptica CCMP332, a Model for Cell Wall Morphogenesis, Salinity Adaptation, and Lipid Production in Diatoms (Bacillariophyta).</title>
        <authorList>
            <person name="Roberts W.R."/>
            <person name="Downey K.M."/>
            <person name="Ruck E.C."/>
            <person name="Traller J.C."/>
            <person name="Alverson A.J."/>
        </authorList>
    </citation>
    <scope>NUCLEOTIDE SEQUENCE [LARGE SCALE GENOMIC DNA]</scope>
    <source>
        <strain evidence="6 7">CCMP332</strain>
    </source>
</reference>
<protein>
    <recommendedName>
        <fullName evidence="5">PRA1 family protein</fullName>
    </recommendedName>
</protein>
<evidence type="ECO:0000313" key="7">
    <source>
        <dbReference type="Proteomes" id="UP001516023"/>
    </source>
</evidence>
<dbReference type="GO" id="GO:0016020">
    <property type="term" value="C:membrane"/>
    <property type="evidence" value="ECO:0007669"/>
    <property type="project" value="UniProtKB-SubCell"/>
</dbReference>
<organism evidence="6 7">
    <name type="scientific">Cyclotella cryptica</name>
    <dbReference type="NCBI Taxonomy" id="29204"/>
    <lineage>
        <taxon>Eukaryota</taxon>
        <taxon>Sar</taxon>
        <taxon>Stramenopiles</taxon>
        <taxon>Ochrophyta</taxon>
        <taxon>Bacillariophyta</taxon>
        <taxon>Coscinodiscophyceae</taxon>
        <taxon>Thalassiosirophycidae</taxon>
        <taxon>Stephanodiscales</taxon>
        <taxon>Stephanodiscaceae</taxon>
        <taxon>Cyclotella</taxon>
    </lineage>
</organism>
<name>A0ABD3Q8D2_9STRA</name>
<evidence type="ECO:0000256" key="1">
    <source>
        <dbReference type="ARBA" id="ARBA00004141"/>
    </source>
</evidence>
<dbReference type="Pfam" id="PF03208">
    <property type="entry name" value="PRA1"/>
    <property type="match status" value="1"/>
</dbReference>
<dbReference type="PANTHER" id="PTHR19317:SF0">
    <property type="entry name" value="PRENYLATED RAB ACCEPTOR PROTEIN 1"/>
    <property type="match status" value="1"/>
</dbReference>
<dbReference type="AlphaFoldDB" id="A0ABD3Q8D2"/>
<feature type="transmembrane region" description="Helical" evidence="5">
    <location>
        <begin position="106"/>
        <end position="124"/>
    </location>
</feature>
<dbReference type="PANTHER" id="PTHR19317">
    <property type="entry name" value="PRENYLATED RAB ACCEPTOR 1-RELATED"/>
    <property type="match status" value="1"/>
</dbReference>
<dbReference type="Proteomes" id="UP001516023">
    <property type="component" value="Unassembled WGS sequence"/>
</dbReference>
<accession>A0ABD3Q8D2</accession>
<keyword evidence="2 5" id="KW-0812">Transmembrane</keyword>
<comment type="similarity">
    <text evidence="5">Belongs to the PRA1 family.</text>
</comment>
<evidence type="ECO:0000313" key="6">
    <source>
        <dbReference type="EMBL" id="KAL3796420.1"/>
    </source>
</evidence>
<evidence type="ECO:0000256" key="4">
    <source>
        <dbReference type="ARBA" id="ARBA00023136"/>
    </source>
</evidence>
<keyword evidence="7" id="KW-1185">Reference proteome</keyword>
<comment type="caution">
    <text evidence="6">The sequence shown here is derived from an EMBL/GenBank/DDBJ whole genome shotgun (WGS) entry which is preliminary data.</text>
</comment>
<feature type="transmembrane region" description="Helical" evidence="5">
    <location>
        <begin position="130"/>
        <end position="147"/>
    </location>
</feature>
<evidence type="ECO:0000256" key="2">
    <source>
        <dbReference type="ARBA" id="ARBA00022692"/>
    </source>
</evidence>
<proteinExistence type="inferred from homology"/>
<evidence type="ECO:0000256" key="3">
    <source>
        <dbReference type="ARBA" id="ARBA00022989"/>
    </source>
</evidence>
<keyword evidence="4 5" id="KW-0472">Membrane</keyword>
<feature type="transmembrane region" description="Helical" evidence="5">
    <location>
        <begin position="168"/>
        <end position="188"/>
    </location>
</feature>
<dbReference type="InterPro" id="IPR004895">
    <property type="entry name" value="Prenylated_rab_accept_PRA1"/>
</dbReference>
<keyword evidence="3 5" id="KW-1133">Transmembrane helix</keyword>
<comment type="subcellular location">
    <subcellularLocation>
        <location evidence="1 5">Membrane</location>
        <topology evidence="1 5">Multi-pass membrane protein</topology>
    </subcellularLocation>
</comment>
<gene>
    <name evidence="6" type="ORF">HJC23_004217</name>
</gene>
<dbReference type="EMBL" id="JABMIG020000063">
    <property type="protein sequence ID" value="KAL3796420.1"/>
    <property type="molecule type" value="Genomic_DNA"/>
</dbReference>